<evidence type="ECO:0000256" key="9">
    <source>
        <dbReference type="ARBA" id="ARBA00022741"/>
    </source>
</evidence>
<evidence type="ECO:0000256" key="7">
    <source>
        <dbReference type="ARBA" id="ARBA00013129"/>
    </source>
</evidence>
<gene>
    <name evidence="23" type="primary">nnr_12</name>
    <name evidence="23" type="ORF">SDC9_36908</name>
</gene>
<comment type="catalytic activity">
    <reaction evidence="1">
        <text>(6R)-NADHX = (6S)-NADHX</text>
        <dbReference type="Rhea" id="RHEA:32215"/>
        <dbReference type="ChEBI" id="CHEBI:64074"/>
        <dbReference type="ChEBI" id="CHEBI:64075"/>
        <dbReference type="EC" id="5.1.99.6"/>
    </reaction>
</comment>
<evidence type="ECO:0000256" key="17">
    <source>
        <dbReference type="ARBA" id="ARBA00025153"/>
    </source>
</evidence>
<dbReference type="HAMAP" id="MF_01966">
    <property type="entry name" value="NADHX_epimerase"/>
    <property type="match status" value="1"/>
</dbReference>
<feature type="domain" description="YjeF N-terminal" evidence="22">
    <location>
        <begin position="20"/>
        <end position="229"/>
    </location>
</feature>
<dbReference type="NCBIfam" id="TIGR00196">
    <property type="entry name" value="yjeF_cterm"/>
    <property type="match status" value="1"/>
</dbReference>
<evidence type="ECO:0000256" key="15">
    <source>
        <dbReference type="ARBA" id="ARBA00023239"/>
    </source>
</evidence>
<dbReference type="GO" id="GO:0005524">
    <property type="term" value="F:ATP binding"/>
    <property type="evidence" value="ECO:0007669"/>
    <property type="project" value="UniProtKB-KW"/>
</dbReference>
<dbReference type="Gene3D" id="3.40.50.10260">
    <property type="entry name" value="YjeF N-terminal domain"/>
    <property type="match status" value="1"/>
</dbReference>
<keyword evidence="8" id="KW-0479">Metal-binding</keyword>
<comment type="catalytic activity">
    <reaction evidence="19">
        <text>(6S)-NADHX + ADP = AMP + phosphate + NADH + H(+)</text>
        <dbReference type="Rhea" id="RHEA:32223"/>
        <dbReference type="ChEBI" id="CHEBI:15378"/>
        <dbReference type="ChEBI" id="CHEBI:43474"/>
        <dbReference type="ChEBI" id="CHEBI:57945"/>
        <dbReference type="ChEBI" id="CHEBI:64074"/>
        <dbReference type="ChEBI" id="CHEBI:456215"/>
        <dbReference type="ChEBI" id="CHEBI:456216"/>
        <dbReference type="EC" id="4.2.1.136"/>
    </reaction>
</comment>
<dbReference type="CDD" id="cd01171">
    <property type="entry name" value="YXKO-related"/>
    <property type="match status" value="1"/>
</dbReference>
<dbReference type="EMBL" id="VSSQ01000314">
    <property type="protein sequence ID" value="MPL90851.1"/>
    <property type="molecule type" value="Genomic_DNA"/>
</dbReference>
<dbReference type="InterPro" id="IPR017953">
    <property type="entry name" value="Carbohydrate_kinase_pred_CS"/>
</dbReference>
<keyword evidence="10" id="KW-0067">ATP-binding</keyword>
<dbReference type="InterPro" id="IPR030677">
    <property type="entry name" value="Nnr"/>
</dbReference>
<evidence type="ECO:0000256" key="20">
    <source>
        <dbReference type="ARBA" id="ARBA00049209"/>
    </source>
</evidence>
<evidence type="ECO:0000256" key="11">
    <source>
        <dbReference type="ARBA" id="ARBA00022857"/>
    </source>
</evidence>
<comment type="catalytic activity">
    <reaction evidence="20">
        <text>(6S)-NADPHX + ADP = AMP + phosphate + NADPH + H(+)</text>
        <dbReference type="Rhea" id="RHEA:32235"/>
        <dbReference type="ChEBI" id="CHEBI:15378"/>
        <dbReference type="ChEBI" id="CHEBI:43474"/>
        <dbReference type="ChEBI" id="CHEBI:57783"/>
        <dbReference type="ChEBI" id="CHEBI:64076"/>
        <dbReference type="ChEBI" id="CHEBI:456215"/>
        <dbReference type="ChEBI" id="CHEBI:456216"/>
        <dbReference type="EC" id="4.2.1.136"/>
    </reaction>
</comment>
<evidence type="ECO:0000256" key="3">
    <source>
        <dbReference type="ARBA" id="ARBA00001958"/>
    </source>
</evidence>
<evidence type="ECO:0000256" key="19">
    <source>
        <dbReference type="ARBA" id="ARBA00048238"/>
    </source>
</evidence>
<dbReference type="EC" id="4.2.1.136" evidence="7"/>
<evidence type="ECO:0000256" key="6">
    <source>
        <dbReference type="ARBA" id="ARBA00012228"/>
    </source>
</evidence>
<keyword evidence="15" id="KW-0456">Lyase</keyword>
<evidence type="ECO:0000256" key="5">
    <source>
        <dbReference type="ARBA" id="ARBA00009524"/>
    </source>
</evidence>
<evidence type="ECO:0000256" key="14">
    <source>
        <dbReference type="ARBA" id="ARBA00023235"/>
    </source>
</evidence>
<proteinExistence type="inferred from homology"/>
<organism evidence="23">
    <name type="scientific">bioreactor metagenome</name>
    <dbReference type="NCBI Taxonomy" id="1076179"/>
    <lineage>
        <taxon>unclassified sequences</taxon>
        <taxon>metagenomes</taxon>
        <taxon>ecological metagenomes</taxon>
    </lineage>
</organism>
<dbReference type="HAMAP" id="MF_01965">
    <property type="entry name" value="NADHX_dehydratase"/>
    <property type="match status" value="1"/>
</dbReference>
<dbReference type="Pfam" id="PF01256">
    <property type="entry name" value="Carb_kinase"/>
    <property type="match status" value="1"/>
</dbReference>
<comment type="similarity">
    <text evidence="4">In the N-terminal section; belongs to the NnrE/AIBP family.</text>
</comment>
<dbReference type="PANTHER" id="PTHR12592:SF0">
    <property type="entry name" value="ATP-DEPENDENT (S)-NAD(P)H-HYDRATE DEHYDRATASE"/>
    <property type="match status" value="1"/>
</dbReference>
<dbReference type="Pfam" id="PF03853">
    <property type="entry name" value="YjeF_N"/>
    <property type="match status" value="1"/>
</dbReference>
<dbReference type="PROSITE" id="PS51383">
    <property type="entry name" value="YJEF_C_3"/>
    <property type="match status" value="1"/>
</dbReference>
<keyword evidence="14" id="KW-0413">Isomerase</keyword>
<evidence type="ECO:0000256" key="4">
    <source>
        <dbReference type="ARBA" id="ARBA00006001"/>
    </source>
</evidence>
<comment type="similarity">
    <text evidence="5">In the C-terminal section; belongs to the NnrD/CARKD family.</text>
</comment>
<comment type="function">
    <text evidence="17">Bifunctional enzyme that catalyzes the epimerization of the S- and R-forms of NAD(P)HX and the dehydration of the S-form of NAD(P)HX at the expense of ADP, which is converted to AMP. This allows the repair of both epimers of NAD(P)HX, a damaged form of NAD(P)H that is a result of enzymatic or heat-dependent hydration.</text>
</comment>
<protein>
    <recommendedName>
        <fullName evidence="18">Nicotinamide nucleotide repair protein</fullName>
        <ecNumber evidence="7">4.2.1.136</ecNumber>
        <ecNumber evidence="6">5.1.99.6</ecNumber>
    </recommendedName>
</protein>
<evidence type="ECO:0000256" key="16">
    <source>
        <dbReference type="ARBA" id="ARBA00023268"/>
    </source>
</evidence>
<comment type="catalytic activity">
    <reaction evidence="2">
        <text>(6R)-NADPHX = (6S)-NADPHX</text>
        <dbReference type="Rhea" id="RHEA:32227"/>
        <dbReference type="ChEBI" id="CHEBI:64076"/>
        <dbReference type="ChEBI" id="CHEBI:64077"/>
        <dbReference type="EC" id="5.1.99.6"/>
    </reaction>
</comment>
<dbReference type="PANTHER" id="PTHR12592">
    <property type="entry name" value="ATP-DEPENDENT (S)-NAD(P)H-HYDRATE DEHYDRATASE FAMILY MEMBER"/>
    <property type="match status" value="1"/>
</dbReference>
<dbReference type="InterPro" id="IPR036652">
    <property type="entry name" value="YjeF_N_dom_sf"/>
</dbReference>
<accession>A0A644VHU6</accession>
<evidence type="ECO:0000259" key="22">
    <source>
        <dbReference type="PROSITE" id="PS51385"/>
    </source>
</evidence>
<dbReference type="SUPFAM" id="SSF64153">
    <property type="entry name" value="YjeF N-terminal domain-like"/>
    <property type="match status" value="1"/>
</dbReference>
<name>A0A644VHU6_9ZZZZ</name>
<evidence type="ECO:0000256" key="2">
    <source>
        <dbReference type="ARBA" id="ARBA00000909"/>
    </source>
</evidence>
<dbReference type="NCBIfam" id="TIGR00197">
    <property type="entry name" value="yjeF_nterm"/>
    <property type="match status" value="1"/>
</dbReference>
<dbReference type="GO" id="GO:0052855">
    <property type="term" value="F:ADP-dependent NAD(P)H-hydrate dehydratase activity"/>
    <property type="evidence" value="ECO:0007669"/>
    <property type="project" value="UniProtKB-EC"/>
</dbReference>
<dbReference type="InterPro" id="IPR029056">
    <property type="entry name" value="Ribokinase-like"/>
</dbReference>
<dbReference type="GO" id="GO:0110051">
    <property type="term" value="P:metabolite repair"/>
    <property type="evidence" value="ECO:0007669"/>
    <property type="project" value="TreeGrafter"/>
</dbReference>
<dbReference type="GO" id="GO:0052856">
    <property type="term" value="F:NAD(P)HX epimerase activity"/>
    <property type="evidence" value="ECO:0007669"/>
    <property type="project" value="UniProtKB-EC"/>
</dbReference>
<dbReference type="PIRSF" id="PIRSF017184">
    <property type="entry name" value="Nnr"/>
    <property type="match status" value="1"/>
</dbReference>
<evidence type="ECO:0000256" key="12">
    <source>
        <dbReference type="ARBA" id="ARBA00022958"/>
    </source>
</evidence>
<keyword evidence="13" id="KW-0520">NAD</keyword>
<evidence type="ECO:0000256" key="1">
    <source>
        <dbReference type="ARBA" id="ARBA00000013"/>
    </source>
</evidence>
<dbReference type="PROSITE" id="PS01050">
    <property type="entry name" value="YJEF_C_2"/>
    <property type="match status" value="1"/>
</dbReference>
<dbReference type="SUPFAM" id="SSF53613">
    <property type="entry name" value="Ribokinase-like"/>
    <property type="match status" value="1"/>
</dbReference>
<dbReference type="GO" id="GO:0046872">
    <property type="term" value="F:metal ion binding"/>
    <property type="evidence" value="ECO:0007669"/>
    <property type="project" value="UniProtKB-KW"/>
</dbReference>
<comment type="cofactor">
    <cofactor evidence="3">
        <name>K(+)</name>
        <dbReference type="ChEBI" id="CHEBI:29103"/>
    </cofactor>
</comment>
<dbReference type="Gene3D" id="3.40.1190.20">
    <property type="match status" value="1"/>
</dbReference>
<keyword evidence="9" id="KW-0547">Nucleotide-binding</keyword>
<evidence type="ECO:0000256" key="18">
    <source>
        <dbReference type="ARBA" id="ARBA00032624"/>
    </source>
</evidence>
<keyword evidence="12" id="KW-0630">Potassium</keyword>
<dbReference type="InterPro" id="IPR000631">
    <property type="entry name" value="CARKD"/>
</dbReference>
<comment type="caution">
    <text evidence="23">The sequence shown here is derived from an EMBL/GenBank/DDBJ whole genome shotgun (WGS) entry which is preliminary data.</text>
</comment>
<evidence type="ECO:0000259" key="21">
    <source>
        <dbReference type="PROSITE" id="PS51383"/>
    </source>
</evidence>
<evidence type="ECO:0000256" key="13">
    <source>
        <dbReference type="ARBA" id="ARBA00023027"/>
    </source>
</evidence>
<keyword evidence="11" id="KW-0521">NADP</keyword>
<evidence type="ECO:0000313" key="23">
    <source>
        <dbReference type="EMBL" id="MPL90851.1"/>
    </source>
</evidence>
<reference evidence="23" key="1">
    <citation type="submission" date="2019-08" db="EMBL/GenBank/DDBJ databases">
        <authorList>
            <person name="Kucharzyk K."/>
            <person name="Murdoch R.W."/>
            <person name="Higgins S."/>
            <person name="Loffler F."/>
        </authorList>
    </citation>
    <scope>NUCLEOTIDE SEQUENCE</scope>
</reference>
<keyword evidence="16" id="KW-0511">Multifunctional enzyme</keyword>
<sequence length="515" mass="55829">MSIYVRYIKIMMKIFPTNIIKELDQYTIQNEPINSADLVERAARVFVHEFCRRYSKQTQLIVFAGQGNNGADALAIARLLLDEGYRLKTYLFNPTNHLSYDCELNKQRLLAMANIDFTEVVDDFIPPVLTSRDVVIDGLFGSGLNRPLTGGFAAVVRYINQSEATVVSIDIPSGLFGEDNRTNIQSAIIQAHTTLTFGFPKLAFMLAENEVYVGEWKVLDIGTHPQIVEETPADFMYLLEEDISPVFGPRNKFSHKGTFGHALLIAGSKGKMGAAQLAAKACLRSGAGLLTVHVPAKGGNILQTAFPEAMLSFDNNAEHFSSVPDSGSYSAVGIGPGLGQHMDSAAAFERLLQQKTKALVIDADAINMLASNNELIKKVPPLSILTPHPKEFDRIAGESSTSYERLLKARAFAMEHSLCIVLKGAYTAVCSPEGNVYFNCTGNPGMATAGSGDVLTGIILSLLAQGISPVTAAVSGVFLHGTAGDLAAVYRSEESMIASDMIEMLGKAFKQIRNY</sequence>
<dbReference type="EC" id="5.1.99.6" evidence="6"/>
<dbReference type="PROSITE" id="PS51385">
    <property type="entry name" value="YJEF_N"/>
    <property type="match status" value="1"/>
</dbReference>
<evidence type="ECO:0000256" key="8">
    <source>
        <dbReference type="ARBA" id="ARBA00022723"/>
    </source>
</evidence>
<dbReference type="InterPro" id="IPR004443">
    <property type="entry name" value="YjeF_N_dom"/>
</dbReference>
<feature type="domain" description="YjeF C-terminal" evidence="21">
    <location>
        <begin position="239"/>
        <end position="512"/>
    </location>
</feature>
<dbReference type="AlphaFoldDB" id="A0A644VHU6"/>
<evidence type="ECO:0000256" key="10">
    <source>
        <dbReference type="ARBA" id="ARBA00022840"/>
    </source>
</evidence>